<evidence type="ECO:0000313" key="5">
    <source>
        <dbReference type="Proteomes" id="UP001302349"/>
    </source>
</evidence>
<dbReference type="PROSITE" id="PS51257">
    <property type="entry name" value="PROKAR_LIPOPROTEIN"/>
    <property type="match status" value="1"/>
</dbReference>
<feature type="chain" id="PRO_5046488247" evidence="2">
    <location>
        <begin position="21"/>
        <end position="295"/>
    </location>
</feature>
<dbReference type="PROSITE" id="PS50206">
    <property type="entry name" value="RHODANESE_3"/>
    <property type="match status" value="2"/>
</dbReference>
<dbReference type="InterPro" id="IPR036873">
    <property type="entry name" value="Rhodanese-like_dom_sf"/>
</dbReference>
<accession>A0ABZ0IK13</accession>
<evidence type="ECO:0000256" key="1">
    <source>
        <dbReference type="ARBA" id="ARBA00022737"/>
    </source>
</evidence>
<dbReference type="Pfam" id="PF00581">
    <property type="entry name" value="Rhodanese"/>
    <property type="match status" value="2"/>
</dbReference>
<dbReference type="InterPro" id="IPR051126">
    <property type="entry name" value="Thiosulfate_sulfurtransferase"/>
</dbReference>
<dbReference type="RefSeq" id="WP_317487623.1">
    <property type="nucleotide sequence ID" value="NZ_CP136051.1"/>
</dbReference>
<dbReference type="PANTHER" id="PTHR43855:SF1">
    <property type="entry name" value="THIOSULFATE SULFURTRANSFERASE"/>
    <property type="match status" value="1"/>
</dbReference>
<dbReference type="Gene3D" id="3.40.250.10">
    <property type="entry name" value="Rhodanese-like domain"/>
    <property type="match status" value="2"/>
</dbReference>
<dbReference type="InterPro" id="IPR001763">
    <property type="entry name" value="Rhodanese-like_dom"/>
</dbReference>
<protein>
    <submittedName>
        <fullName evidence="4">Rhodanese-like domain-containing protein</fullName>
    </submittedName>
</protein>
<dbReference type="EMBL" id="CP136051">
    <property type="protein sequence ID" value="WOK04823.1"/>
    <property type="molecule type" value="Genomic_DNA"/>
</dbReference>
<keyword evidence="5" id="KW-1185">Reference proteome</keyword>
<dbReference type="SMART" id="SM00450">
    <property type="entry name" value="RHOD"/>
    <property type="match status" value="2"/>
</dbReference>
<dbReference type="InterPro" id="IPR001307">
    <property type="entry name" value="Thiosulphate_STrfase_CS"/>
</dbReference>
<organism evidence="4 5">
    <name type="scientific">Imperialibacter roseus</name>
    <dbReference type="NCBI Taxonomy" id="1324217"/>
    <lineage>
        <taxon>Bacteria</taxon>
        <taxon>Pseudomonadati</taxon>
        <taxon>Bacteroidota</taxon>
        <taxon>Cytophagia</taxon>
        <taxon>Cytophagales</taxon>
        <taxon>Flammeovirgaceae</taxon>
        <taxon>Imperialibacter</taxon>
    </lineage>
</organism>
<dbReference type="CDD" id="cd01449">
    <property type="entry name" value="TST_Repeat_2"/>
    <property type="match status" value="1"/>
</dbReference>
<dbReference type="SUPFAM" id="SSF52821">
    <property type="entry name" value="Rhodanese/Cell cycle control phosphatase"/>
    <property type="match status" value="2"/>
</dbReference>
<reference evidence="4 5" key="1">
    <citation type="journal article" date="2023" name="Microbiol. Resour. Announc.">
        <title>Complete Genome Sequence of Imperialibacter roseus strain P4T.</title>
        <authorList>
            <person name="Tizabi D.R."/>
            <person name="Bachvaroff T."/>
            <person name="Hill R.T."/>
        </authorList>
    </citation>
    <scope>NUCLEOTIDE SEQUENCE [LARGE SCALE GENOMIC DNA]</scope>
    <source>
        <strain evidence="4 5">P4T</strain>
    </source>
</reference>
<dbReference type="CDD" id="cd01448">
    <property type="entry name" value="TST_Repeat_1"/>
    <property type="match status" value="1"/>
</dbReference>
<feature type="domain" description="Rhodanese" evidence="3">
    <location>
        <begin position="177"/>
        <end position="293"/>
    </location>
</feature>
<gene>
    <name evidence="4" type="ORF">RT717_17205</name>
</gene>
<evidence type="ECO:0000256" key="2">
    <source>
        <dbReference type="SAM" id="SignalP"/>
    </source>
</evidence>
<keyword evidence="1" id="KW-0677">Repeat</keyword>
<keyword evidence="2" id="KW-0732">Signal</keyword>
<dbReference type="PROSITE" id="PS00380">
    <property type="entry name" value="RHODANESE_1"/>
    <property type="match status" value="1"/>
</dbReference>
<evidence type="ECO:0000313" key="4">
    <source>
        <dbReference type="EMBL" id="WOK04823.1"/>
    </source>
</evidence>
<feature type="signal peptide" evidence="2">
    <location>
        <begin position="1"/>
        <end position="20"/>
    </location>
</feature>
<sequence length="295" mass="32458">MHKLKLIGLPLLLLSCQLFAQKANILVDANWLKNRMKQDNLVILHIGQENNYKQEHIPGAVFIAGDEYTVDDDPHVFDLPPDATLKSILEGKGVSSSTDVVIYTGENWIPMVTRLYFTFDYLGHASKTYILNGGLKAWKDGGGALSAETPSPAKGAFSIKPNPGLVADQAYVLKSIKDANTNIVDCRAAVFYNGIEPTHGARKGRIPTAKTIPYTSLYEKTSTGAYEFKSLEDLGGIFAAQGLSKDKQLVLYCHIGMQLTVVYTSAKLLGYTDIKIYDGSFHEWGPDEKLPIEID</sequence>
<dbReference type="Proteomes" id="UP001302349">
    <property type="component" value="Chromosome"/>
</dbReference>
<dbReference type="PANTHER" id="PTHR43855">
    <property type="entry name" value="THIOSULFATE SULFURTRANSFERASE"/>
    <property type="match status" value="1"/>
</dbReference>
<name>A0ABZ0IK13_9BACT</name>
<evidence type="ECO:0000259" key="3">
    <source>
        <dbReference type="PROSITE" id="PS50206"/>
    </source>
</evidence>
<feature type="domain" description="Rhodanese" evidence="3">
    <location>
        <begin position="37"/>
        <end position="147"/>
    </location>
</feature>
<proteinExistence type="predicted"/>